<proteinExistence type="predicted"/>
<dbReference type="SMART" id="SM00743">
    <property type="entry name" value="Agenet"/>
    <property type="match status" value="2"/>
</dbReference>
<dbReference type="Pfam" id="PF05641">
    <property type="entry name" value="Agenet"/>
    <property type="match status" value="1"/>
</dbReference>
<evidence type="ECO:0000313" key="4">
    <source>
        <dbReference type="Proteomes" id="UP000029120"/>
    </source>
</evidence>
<keyword evidence="4" id="KW-1185">Reference proteome</keyword>
<dbReference type="EMBL" id="CM002869">
    <property type="protein sequence ID" value="KFK43859.1"/>
    <property type="molecule type" value="Genomic_DNA"/>
</dbReference>
<accession>A0A087HP07</accession>
<name>A0A087HP07_ARAAL</name>
<sequence length="363" mass="41377">MGQEAIKTMKEVKEVKEGMDMMHKRLSKIEEHLNISEITHPLTVLQTNKTIKMMRFRVNAEEESIREDNDRFPMNLRRPVDRQHLGSCGAVDRQAPWVCRSTGVNRGVDRHLVVAGDGDDVPIHFKDGSDVEIAPSEPKYRWAWYPGKVLNPTRFNRIIKYQVEYNSRFTDKEKTKRMTAHVSADQLRPPPLSLADGGDSFSRKIELMQSVELFENGGWWKGTVNAVKLDDMVSVLMLSSQKTRDVAPNELQIHREWVNGAWDLPEELQRETVDHTSSPHNQNDEVDEDEGSPSHNTSPNHFSSNQDEQNIEQSMDDVDHTSPPLNPNDEQSMDDVDHTSPPLNPNDEVDGGIPIHNMSPNHP</sequence>
<feature type="compositionally biased region" description="Polar residues" evidence="1">
    <location>
        <begin position="293"/>
        <end position="313"/>
    </location>
</feature>
<organism evidence="3 4">
    <name type="scientific">Arabis alpina</name>
    <name type="common">Alpine rock-cress</name>
    <dbReference type="NCBI Taxonomy" id="50452"/>
    <lineage>
        <taxon>Eukaryota</taxon>
        <taxon>Viridiplantae</taxon>
        <taxon>Streptophyta</taxon>
        <taxon>Embryophyta</taxon>
        <taxon>Tracheophyta</taxon>
        <taxon>Spermatophyta</taxon>
        <taxon>Magnoliopsida</taxon>
        <taxon>eudicotyledons</taxon>
        <taxon>Gunneridae</taxon>
        <taxon>Pentapetalae</taxon>
        <taxon>rosids</taxon>
        <taxon>malvids</taxon>
        <taxon>Brassicales</taxon>
        <taxon>Brassicaceae</taxon>
        <taxon>Arabideae</taxon>
        <taxon>Arabis</taxon>
    </lineage>
</organism>
<dbReference type="InterPro" id="IPR008395">
    <property type="entry name" value="Agenet-like_dom"/>
</dbReference>
<gene>
    <name evidence="3" type="ordered locus">AALP_Aa1g183300</name>
</gene>
<dbReference type="InterPro" id="IPR014002">
    <property type="entry name" value="Agenet_dom_plant"/>
</dbReference>
<dbReference type="Gramene" id="KFK43859">
    <property type="protein sequence ID" value="KFK43859"/>
    <property type="gene ID" value="AALP_AA1G183300"/>
</dbReference>
<protein>
    <recommendedName>
        <fullName evidence="2">Agenet domain-containing protein</fullName>
    </recommendedName>
</protein>
<evidence type="ECO:0000313" key="3">
    <source>
        <dbReference type="EMBL" id="KFK43859.1"/>
    </source>
</evidence>
<feature type="domain" description="Agenet" evidence="2">
    <location>
        <begin position="123"/>
        <end position="195"/>
    </location>
</feature>
<dbReference type="Proteomes" id="UP000029120">
    <property type="component" value="Chromosome 1"/>
</dbReference>
<evidence type="ECO:0000256" key="1">
    <source>
        <dbReference type="SAM" id="MobiDB-lite"/>
    </source>
</evidence>
<feature type="region of interest" description="Disordered" evidence="1">
    <location>
        <begin position="271"/>
        <end position="363"/>
    </location>
</feature>
<dbReference type="OrthoDB" id="687110at2759"/>
<dbReference type="PANTHER" id="PTHR31917:SF164">
    <property type="entry name" value="DUF724 DOMAIN-CONTAINING PROTEIN 7-LIKE"/>
    <property type="match status" value="1"/>
</dbReference>
<reference evidence="4" key="1">
    <citation type="journal article" date="2015" name="Nat. Plants">
        <title>Genome expansion of Arabis alpina linked with retrotransposition and reduced symmetric DNA methylation.</title>
        <authorList>
            <person name="Willing E.M."/>
            <person name="Rawat V."/>
            <person name="Mandakova T."/>
            <person name="Maumus F."/>
            <person name="James G.V."/>
            <person name="Nordstroem K.J."/>
            <person name="Becker C."/>
            <person name="Warthmann N."/>
            <person name="Chica C."/>
            <person name="Szarzynska B."/>
            <person name="Zytnicki M."/>
            <person name="Albani M.C."/>
            <person name="Kiefer C."/>
            <person name="Bergonzi S."/>
            <person name="Castaings L."/>
            <person name="Mateos J.L."/>
            <person name="Berns M.C."/>
            <person name="Bujdoso N."/>
            <person name="Piofczyk T."/>
            <person name="de Lorenzo L."/>
            <person name="Barrero-Sicilia C."/>
            <person name="Mateos I."/>
            <person name="Piednoel M."/>
            <person name="Hagmann J."/>
            <person name="Chen-Min-Tao R."/>
            <person name="Iglesias-Fernandez R."/>
            <person name="Schuster S.C."/>
            <person name="Alonso-Blanco C."/>
            <person name="Roudier F."/>
            <person name="Carbonero P."/>
            <person name="Paz-Ares J."/>
            <person name="Davis S.J."/>
            <person name="Pecinka A."/>
            <person name="Quesneville H."/>
            <person name="Colot V."/>
            <person name="Lysak M.A."/>
            <person name="Weigel D."/>
            <person name="Coupland G."/>
            <person name="Schneeberger K."/>
        </authorList>
    </citation>
    <scope>NUCLEOTIDE SEQUENCE [LARGE SCALE GENOMIC DNA]</scope>
    <source>
        <strain evidence="4">cv. Pajares</strain>
    </source>
</reference>
<evidence type="ECO:0000259" key="2">
    <source>
        <dbReference type="SMART" id="SM00743"/>
    </source>
</evidence>
<dbReference type="PANTHER" id="PTHR31917">
    <property type="entry name" value="AGENET DOMAIN-CONTAINING PROTEIN-RELATED"/>
    <property type="match status" value="1"/>
</dbReference>
<feature type="domain" description="Agenet" evidence="2">
    <location>
        <begin position="203"/>
        <end position="259"/>
    </location>
</feature>
<dbReference type="AlphaFoldDB" id="A0A087HP07"/>